<feature type="compositionally biased region" description="Basic residues" evidence="1">
    <location>
        <begin position="44"/>
        <end position="53"/>
    </location>
</feature>
<accession>X1JBS8</accession>
<comment type="caution">
    <text evidence="2">The sequence shown here is derived from an EMBL/GenBank/DDBJ whole genome shotgun (WGS) entry which is preliminary data.</text>
</comment>
<protein>
    <submittedName>
        <fullName evidence="2">Uncharacterized protein</fullName>
    </submittedName>
</protein>
<dbReference type="AlphaFoldDB" id="X1JBS8"/>
<feature type="compositionally biased region" description="Basic and acidic residues" evidence="1">
    <location>
        <begin position="31"/>
        <end position="42"/>
    </location>
</feature>
<gene>
    <name evidence="2" type="ORF">S03H2_43041</name>
</gene>
<dbReference type="EMBL" id="BARU01026821">
    <property type="protein sequence ID" value="GAH67218.1"/>
    <property type="molecule type" value="Genomic_DNA"/>
</dbReference>
<name>X1JBS8_9ZZZZ</name>
<evidence type="ECO:0000313" key="2">
    <source>
        <dbReference type="EMBL" id="GAH67218.1"/>
    </source>
</evidence>
<organism evidence="2">
    <name type="scientific">marine sediment metagenome</name>
    <dbReference type="NCBI Taxonomy" id="412755"/>
    <lineage>
        <taxon>unclassified sequences</taxon>
        <taxon>metagenomes</taxon>
        <taxon>ecological metagenomes</taxon>
    </lineage>
</organism>
<reference evidence="2" key="1">
    <citation type="journal article" date="2014" name="Front. Microbiol.">
        <title>High frequency of phylogenetically diverse reductive dehalogenase-homologous genes in deep subseafloor sedimentary metagenomes.</title>
        <authorList>
            <person name="Kawai M."/>
            <person name="Futagami T."/>
            <person name="Toyoda A."/>
            <person name="Takaki Y."/>
            <person name="Nishi S."/>
            <person name="Hori S."/>
            <person name="Arai W."/>
            <person name="Tsubouchi T."/>
            <person name="Morono Y."/>
            <person name="Uchiyama I."/>
            <person name="Ito T."/>
            <person name="Fujiyama A."/>
            <person name="Inagaki F."/>
            <person name="Takami H."/>
        </authorList>
    </citation>
    <scope>NUCLEOTIDE SEQUENCE</scope>
    <source>
        <strain evidence="2">Expedition CK06-06</strain>
    </source>
</reference>
<proteinExistence type="predicted"/>
<sequence>MKVPTLKVGLLAPAARNRDGFGRSLARVYGDGKKAPAREPARRGGTKRVKSKIAKGGAKTKPN</sequence>
<evidence type="ECO:0000256" key="1">
    <source>
        <dbReference type="SAM" id="MobiDB-lite"/>
    </source>
</evidence>
<feature type="region of interest" description="Disordered" evidence="1">
    <location>
        <begin position="31"/>
        <end position="63"/>
    </location>
</feature>